<dbReference type="Pfam" id="PF03708">
    <property type="entry name" value="Avian_gp85"/>
    <property type="match status" value="1"/>
</dbReference>
<dbReference type="InterPro" id="IPR018154">
    <property type="entry name" value="TLV/ENV_coat_polyprotein"/>
</dbReference>
<evidence type="ECO:0000313" key="2">
    <source>
        <dbReference type="EMBL" id="TRZ11922.1"/>
    </source>
</evidence>
<proteinExistence type="predicted"/>
<gene>
    <name evidence="2" type="ORF">HGM15179_015193</name>
</gene>
<evidence type="ECO:0000313" key="3">
    <source>
        <dbReference type="Proteomes" id="UP000796761"/>
    </source>
</evidence>
<dbReference type="Pfam" id="PF00429">
    <property type="entry name" value="TLV_coat"/>
    <property type="match status" value="1"/>
</dbReference>
<protein>
    <recommendedName>
        <fullName evidence="4">Envelope protein</fullName>
    </recommendedName>
</protein>
<evidence type="ECO:0000256" key="1">
    <source>
        <dbReference type="SAM" id="Phobius"/>
    </source>
</evidence>
<dbReference type="Proteomes" id="UP000796761">
    <property type="component" value="Unassembled WGS sequence"/>
</dbReference>
<reference evidence="2" key="1">
    <citation type="submission" date="2019-04" db="EMBL/GenBank/DDBJ databases">
        <title>Genome assembly of Zosterops borbonicus 15179.</title>
        <authorList>
            <person name="Leroy T."/>
            <person name="Anselmetti Y."/>
            <person name="Tilak M.-K."/>
            <person name="Nabholz B."/>
        </authorList>
    </citation>
    <scope>NUCLEOTIDE SEQUENCE</scope>
    <source>
        <strain evidence="2">HGM_15179</strain>
        <tissue evidence="2">Muscle</tissue>
    </source>
</reference>
<sequence>MNFMAVLNEHQVREIAATEVCKIKFQSQAAASTFYLEVSLPKASLLQGKSSWNLCLHRWFDLDRDRYHHLLHDNSADMPVNQPKTNIWVALANSAGSDTICFTHSRPGKPFAAGLVGVPVPAKEWPIPNRDSFWREAANETNPVIDWYHWAPDLLKAPFEPQELEILGSLTMEFCAEFQYQGNPQLNVTPHHPVYRNSSFWCNSTTPVPPKGKTVDLDEFPQQLPKGYWLICGDRAWQGIPSKIKGGPCSIGQLTVIAPSVKKAIKKNYRGKRFTHHYEENCNDNFKPRSPAKQVTSDLFLPQLASAVALKQLDRLGCWLGKETNATSIVISNMMTDVDAARHAALQNRAAIDFLLLAHGHGCEEFGGLCCMNFSDHSESIYKKLQKLKDLANQIKRDNGSWLDDLFEGWNFAPWLKELCKIGFYVLIVIVVILVMLPCILLYAQQTMNKAIKEVFTVQRRGGDVRNGFVEDSQSLTESSHSLLHLYANSEISIENEFLQQQCNIMGHSALLPDTGRALLGDGKPALQLNMQP</sequence>
<dbReference type="AlphaFoldDB" id="A0A8K1G554"/>
<dbReference type="EMBL" id="SWJQ01000644">
    <property type="protein sequence ID" value="TRZ11922.1"/>
    <property type="molecule type" value="Genomic_DNA"/>
</dbReference>
<name>A0A8K1G554_9PASS</name>
<dbReference type="OrthoDB" id="9838443at2759"/>
<keyword evidence="1" id="KW-1133">Transmembrane helix</keyword>
<dbReference type="InterPro" id="IPR005166">
    <property type="entry name" value="RSV_p95_env"/>
</dbReference>
<evidence type="ECO:0008006" key="4">
    <source>
        <dbReference type="Google" id="ProtNLM"/>
    </source>
</evidence>
<keyword evidence="1" id="KW-0812">Transmembrane</keyword>
<accession>A0A8K1G554</accession>
<comment type="caution">
    <text evidence="2">The sequence shown here is derived from an EMBL/GenBank/DDBJ whole genome shotgun (WGS) entry which is preliminary data.</text>
</comment>
<dbReference type="Gene3D" id="1.10.287.210">
    <property type="match status" value="1"/>
</dbReference>
<keyword evidence="3" id="KW-1185">Reference proteome</keyword>
<dbReference type="PANTHER" id="PTHR10424">
    <property type="entry name" value="VIRAL ENVELOPE PROTEIN"/>
    <property type="match status" value="1"/>
</dbReference>
<organism evidence="2 3">
    <name type="scientific">Zosterops borbonicus</name>
    <dbReference type="NCBI Taxonomy" id="364589"/>
    <lineage>
        <taxon>Eukaryota</taxon>
        <taxon>Metazoa</taxon>
        <taxon>Chordata</taxon>
        <taxon>Craniata</taxon>
        <taxon>Vertebrata</taxon>
        <taxon>Euteleostomi</taxon>
        <taxon>Archelosauria</taxon>
        <taxon>Archosauria</taxon>
        <taxon>Dinosauria</taxon>
        <taxon>Saurischia</taxon>
        <taxon>Theropoda</taxon>
        <taxon>Coelurosauria</taxon>
        <taxon>Aves</taxon>
        <taxon>Neognathae</taxon>
        <taxon>Neoaves</taxon>
        <taxon>Telluraves</taxon>
        <taxon>Australaves</taxon>
        <taxon>Passeriformes</taxon>
        <taxon>Sylvioidea</taxon>
        <taxon>Zosteropidae</taxon>
        <taxon>Zosterops</taxon>
    </lineage>
</organism>
<keyword evidence="1" id="KW-0472">Membrane</keyword>
<feature type="transmembrane region" description="Helical" evidence="1">
    <location>
        <begin position="422"/>
        <end position="444"/>
    </location>
</feature>
<dbReference type="SUPFAM" id="SSF58069">
    <property type="entry name" value="Virus ectodomain"/>
    <property type="match status" value="1"/>
</dbReference>